<sequence length="100" mass="10785">MTTVNVPTTALDHAASPVTEIPQTASVGSSSTTSTCDTAVPGASFQANTNIPVKSPEFPFSKFLKFPTAPASNSKKRKVCHCQRQSLAMITENCYRKKRH</sequence>
<dbReference type="EMBL" id="JAIWYP010000016">
    <property type="protein sequence ID" value="KAH3695979.1"/>
    <property type="molecule type" value="Genomic_DNA"/>
</dbReference>
<proteinExistence type="predicted"/>
<gene>
    <name evidence="1" type="ORF">DPMN_083438</name>
</gene>
<accession>A0A9D4BIG2</accession>
<organism evidence="1 2">
    <name type="scientific">Dreissena polymorpha</name>
    <name type="common">Zebra mussel</name>
    <name type="synonym">Mytilus polymorpha</name>
    <dbReference type="NCBI Taxonomy" id="45954"/>
    <lineage>
        <taxon>Eukaryota</taxon>
        <taxon>Metazoa</taxon>
        <taxon>Spiralia</taxon>
        <taxon>Lophotrochozoa</taxon>
        <taxon>Mollusca</taxon>
        <taxon>Bivalvia</taxon>
        <taxon>Autobranchia</taxon>
        <taxon>Heteroconchia</taxon>
        <taxon>Euheterodonta</taxon>
        <taxon>Imparidentia</taxon>
        <taxon>Neoheterodontei</taxon>
        <taxon>Myida</taxon>
        <taxon>Dreissenoidea</taxon>
        <taxon>Dreissenidae</taxon>
        <taxon>Dreissena</taxon>
    </lineage>
</organism>
<protein>
    <submittedName>
        <fullName evidence="1">Uncharacterized protein</fullName>
    </submittedName>
</protein>
<evidence type="ECO:0000313" key="2">
    <source>
        <dbReference type="Proteomes" id="UP000828390"/>
    </source>
</evidence>
<reference evidence="1" key="1">
    <citation type="journal article" date="2019" name="bioRxiv">
        <title>The Genome of the Zebra Mussel, Dreissena polymorpha: A Resource for Invasive Species Research.</title>
        <authorList>
            <person name="McCartney M.A."/>
            <person name="Auch B."/>
            <person name="Kono T."/>
            <person name="Mallez S."/>
            <person name="Zhang Y."/>
            <person name="Obille A."/>
            <person name="Becker A."/>
            <person name="Abrahante J.E."/>
            <person name="Garbe J."/>
            <person name="Badalamenti J.P."/>
            <person name="Herman A."/>
            <person name="Mangelson H."/>
            <person name="Liachko I."/>
            <person name="Sullivan S."/>
            <person name="Sone E.D."/>
            <person name="Koren S."/>
            <person name="Silverstein K.A.T."/>
            <person name="Beckman K.B."/>
            <person name="Gohl D.M."/>
        </authorList>
    </citation>
    <scope>NUCLEOTIDE SEQUENCE</scope>
    <source>
        <strain evidence="1">Duluth1</strain>
        <tissue evidence="1">Whole animal</tissue>
    </source>
</reference>
<dbReference type="Proteomes" id="UP000828390">
    <property type="component" value="Unassembled WGS sequence"/>
</dbReference>
<dbReference type="AlphaFoldDB" id="A0A9D4BIG2"/>
<keyword evidence="2" id="KW-1185">Reference proteome</keyword>
<reference evidence="1" key="2">
    <citation type="submission" date="2020-11" db="EMBL/GenBank/DDBJ databases">
        <authorList>
            <person name="McCartney M.A."/>
            <person name="Auch B."/>
            <person name="Kono T."/>
            <person name="Mallez S."/>
            <person name="Becker A."/>
            <person name="Gohl D.M."/>
            <person name="Silverstein K.A.T."/>
            <person name="Koren S."/>
            <person name="Bechman K.B."/>
            <person name="Herman A."/>
            <person name="Abrahante J.E."/>
            <person name="Garbe J."/>
        </authorList>
    </citation>
    <scope>NUCLEOTIDE SEQUENCE</scope>
    <source>
        <strain evidence="1">Duluth1</strain>
        <tissue evidence="1">Whole animal</tissue>
    </source>
</reference>
<name>A0A9D4BIG2_DREPO</name>
<comment type="caution">
    <text evidence="1">The sequence shown here is derived from an EMBL/GenBank/DDBJ whole genome shotgun (WGS) entry which is preliminary data.</text>
</comment>
<evidence type="ECO:0000313" key="1">
    <source>
        <dbReference type="EMBL" id="KAH3695979.1"/>
    </source>
</evidence>